<dbReference type="EMBL" id="CP046566">
    <property type="protein sequence ID" value="QGW28748.1"/>
    <property type="molecule type" value="Genomic_DNA"/>
</dbReference>
<keyword evidence="4" id="KW-1185">Reference proteome</keyword>
<dbReference type="SMART" id="SM00710">
    <property type="entry name" value="PbH1"/>
    <property type="match status" value="10"/>
</dbReference>
<dbReference type="NCBIfam" id="TIGR03804">
    <property type="entry name" value="para_beta_helix"/>
    <property type="match status" value="1"/>
</dbReference>
<dbReference type="KEGG" id="fls:GLV81_12130"/>
<keyword evidence="1" id="KW-0732">Signal</keyword>
<dbReference type="AlphaFoldDB" id="A0A6I6GM36"/>
<accession>A0A6I6GM36</accession>
<dbReference type="InterPro" id="IPR007742">
    <property type="entry name" value="NosD_dom"/>
</dbReference>
<dbReference type="Proteomes" id="UP000426027">
    <property type="component" value="Chromosome"/>
</dbReference>
<protein>
    <submittedName>
        <fullName evidence="3">Nitrous oxide reductase family maturation protein NosD</fullName>
    </submittedName>
</protein>
<evidence type="ECO:0000313" key="3">
    <source>
        <dbReference type="EMBL" id="QGW28748.1"/>
    </source>
</evidence>
<proteinExistence type="predicted"/>
<dbReference type="NCBIfam" id="TIGR04247">
    <property type="entry name" value="NosD_copper_fam"/>
    <property type="match status" value="1"/>
</dbReference>
<dbReference type="InterPro" id="IPR011050">
    <property type="entry name" value="Pectin_lyase_fold/virulence"/>
</dbReference>
<dbReference type="RefSeq" id="WP_157479101.1">
    <property type="nucleotide sequence ID" value="NZ_CP046566.1"/>
</dbReference>
<dbReference type="SUPFAM" id="SSF51126">
    <property type="entry name" value="Pectin lyase-like"/>
    <property type="match status" value="1"/>
</dbReference>
<feature type="signal peptide" evidence="1">
    <location>
        <begin position="1"/>
        <end position="19"/>
    </location>
</feature>
<feature type="domain" description="Periplasmic copper-binding protein NosD beta helix" evidence="2">
    <location>
        <begin position="157"/>
        <end position="344"/>
    </location>
</feature>
<dbReference type="Gene3D" id="2.160.20.10">
    <property type="entry name" value="Single-stranded right-handed beta-helix, Pectin lyase-like"/>
    <property type="match status" value="2"/>
</dbReference>
<dbReference type="InterPro" id="IPR006626">
    <property type="entry name" value="PbH1"/>
</dbReference>
<feature type="chain" id="PRO_5026038227" evidence="1">
    <location>
        <begin position="20"/>
        <end position="411"/>
    </location>
</feature>
<reference evidence="3 4" key="1">
    <citation type="submission" date="2019-11" db="EMBL/GenBank/DDBJ databases">
        <authorList>
            <person name="Im W.T."/>
        </authorList>
    </citation>
    <scope>NUCLEOTIDE SEQUENCE [LARGE SCALE GENOMIC DNA]</scope>
    <source>
        <strain evidence="3 4">SB-02</strain>
    </source>
</reference>
<gene>
    <name evidence="3" type="primary">nosD</name>
    <name evidence="3" type="ORF">GLV81_12130</name>
</gene>
<sequence length="411" mass="45972">MKKIGCIVLSVLLTCPLLAATIRVGKQHAINSIKAAIKQSRAGDTILVAAGLYKEGNIVVNKRLVLLGENFPELDGQHKYEVLTITADSTIVKGFRVQHSGHASLDDPGGIKILEANYVVIEGNVLYDNFFGVYVQYSKHCIVKNNTLVAFGKEEQQIGNGIHCWKSDSLQIIHNNITGHRDGIYFEFVTGSVIWRNISTGNIRYGLHFMFSNNDSYFTNTFKNNGAGVAVMYSKQVTMMNNNFEQNWGDAAYGLLLKEISDSYISGNQFRQNTSGIWMEGTSRIKMERNAFVQNGWAMQVQASCMDNLITDNNFIANTFDMGTNGDVVLNTVASNYWDKCEGYDIDRNGFADVPFRPLSMFSVVVEKNPSAMLLFRSFLVSLLDRSEKIFPSLTPEQFIDKSPRMKPLPL</sequence>
<dbReference type="InterPro" id="IPR022441">
    <property type="entry name" value="Para_beta_helix_rpt-2"/>
</dbReference>
<evidence type="ECO:0000313" key="4">
    <source>
        <dbReference type="Proteomes" id="UP000426027"/>
    </source>
</evidence>
<evidence type="ECO:0000259" key="2">
    <source>
        <dbReference type="Pfam" id="PF05048"/>
    </source>
</evidence>
<dbReference type="Pfam" id="PF05048">
    <property type="entry name" value="NosD"/>
    <property type="match status" value="1"/>
</dbReference>
<organism evidence="3 4">
    <name type="scientific">Phnomibacter ginsenosidimutans</name>
    <dbReference type="NCBI Taxonomy" id="2676868"/>
    <lineage>
        <taxon>Bacteria</taxon>
        <taxon>Pseudomonadati</taxon>
        <taxon>Bacteroidota</taxon>
        <taxon>Chitinophagia</taxon>
        <taxon>Chitinophagales</taxon>
        <taxon>Chitinophagaceae</taxon>
        <taxon>Phnomibacter</taxon>
    </lineage>
</organism>
<dbReference type="InterPro" id="IPR026464">
    <property type="entry name" value="NosD_copper_fam"/>
</dbReference>
<dbReference type="InterPro" id="IPR012334">
    <property type="entry name" value="Pectin_lyas_fold"/>
</dbReference>
<evidence type="ECO:0000256" key="1">
    <source>
        <dbReference type="SAM" id="SignalP"/>
    </source>
</evidence>
<name>A0A6I6GM36_9BACT</name>